<keyword evidence="1" id="KW-0812">Transmembrane</keyword>
<proteinExistence type="predicted"/>
<protein>
    <submittedName>
        <fullName evidence="2">Uncharacterized protein</fullName>
    </submittedName>
</protein>
<keyword evidence="1" id="KW-0472">Membrane</keyword>
<feature type="transmembrane region" description="Helical" evidence="1">
    <location>
        <begin position="12"/>
        <end position="30"/>
    </location>
</feature>
<dbReference type="Proteomes" id="UP001152888">
    <property type="component" value="Unassembled WGS sequence"/>
</dbReference>
<sequence>MEFVNTLPLYTYFLARCTYNIALYAALALVGQAVSEKIERPNAASEQKLSLQRCRSGQFQLKRQSKCFC</sequence>
<keyword evidence="1" id="KW-1133">Transmembrane helix</keyword>
<comment type="caution">
    <text evidence="2">The sequence shown here is derived from an EMBL/GenBank/DDBJ whole genome shotgun (WGS) entry which is preliminary data.</text>
</comment>
<reference evidence="2" key="1">
    <citation type="submission" date="2022-03" db="EMBL/GenBank/DDBJ databases">
        <authorList>
            <person name="Sayadi A."/>
        </authorList>
    </citation>
    <scope>NUCLEOTIDE SEQUENCE</scope>
</reference>
<evidence type="ECO:0000256" key="1">
    <source>
        <dbReference type="SAM" id="Phobius"/>
    </source>
</evidence>
<evidence type="ECO:0000313" key="2">
    <source>
        <dbReference type="EMBL" id="CAH2012394.1"/>
    </source>
</evidence>
<name>A0A9P0MH41_ACAOB</name>
<gene>
    <name evidence="2" type="ORF">ACAOBT_LOCUS32811</name>
    <name evidence="3" type="ORF">ACAOBT_LOCUS35323</name>
</gene>
<evidence type="ECO:0000313" key="3">
    <source>
        <dbReference type="EMBL" id="CAH2016386.1"/>
    </source>
</evidence>
<dbReference type="EMBL" id="CAKOFQ010008176">
    <property type="protein sequence ID" value="CAH2012394.1"/>
    <property type="molecule type" value="Genomic_DNA"/>
</dbReference>
<accession>A0A9P0MH41</accession>
<dbReference type="EMBL" id="CAKOFQ010008884">
    <property type="protein sequence ID" value="CAH2016386.1"/>
    <property type="molecule type" value="Genomic_DNA"/>
</dbReference>
<organism evidence="2 4">
    <name type="scientific">Acanthoscelides obtectus</name>
    <name type="common">Bean weevil</name>
    <name type="synonym">Bruchus obtectus</name>
    <dbReference type="NCBI Taxonomy" id="200917"/>
    <lineage>
        <taxon>Eukaryota</taxon>
        <taxon>Metazoa</taxon>
        <taxon>Ecdysozoa</taxon>
        <taxon>Arthropoda</taxon>
        <taxon>Hexapoda</taxon>
        <taxon>Insecta</taxon>
        <taxon>Pterygota</taxon>
        <taxon>Neoptera</taxon>
        <taxon>Endopterygota</taxon>
        <taxon>Coleoptera</taxon>
        <taxon>Polyphaga</taxon>
        <taxon>Cucujiformia</taxon>
        <taxon>Chrysomeloidea</taxon>
        <taxon>Chrysomelidae</taxon>
        <taxon>Bruchinae</taxon>
        <taxon>Bruchini</taxon>
        <taxon>Acanthoscelides</taxon>
    </lineage>
</organism>
<keyword evidence="4" id="KW-1185">Reference proteome</keyword>
<dbReference type="AlphaFoldDB" id="A0A9P0MH41"/>
<evidence type="ECO:0000313" key="4">
    <source>
        <dbReference type="Proteomes" id="UP001152888"/>
    </source>
</evidence>